<dbReference type="InterPro" id="IPR051531">
    <property type="entry name" value="N-acetyltransferase"/>
</dbReference>
<sequence>MNTPTLHTDRLTLRAFTEADLDTFSQYRARPEVAKYQGWSDYSYSDALSLFNNTDYANFAVAGQWYQLAIADSDSDHLLGDLAVHFIDEQQVEIGFTVAPENQQKHLAREAVTALLAYLFGTLNRHRVTATTDTENTASYRLLESLGFRREAHFRKNIFFKGAWGDEYQYALLSTEQTATQHV</sequence>
<dbReference type="InterPro" id="IPR000182">
    <property type="entry name" value="GNAT_dom"/>
</dbReference>
<gene>
    <name evidence="2" type="ORF">EDC56_2480</name>
</gene>
<dbReference type="Gene3D" id="3.40.630.30">
    <property type="match status" value="1"/>
</dbReference>
<feature type="domain" description="N-acetyltransferase" evidence="1">
    <location>
        <begin position="11"/>
        <end position="171"/>
    </location>
</feature>
<comment type="caution">
    <text evidence="2">The sequence shown here is derived from an EMBL/GenBank/DDBJ whole genome shotgun (WGS) entry which is preliminary data.</text>
</comment>
<dbReference type="EMBL" id="RKHR01000004">
    <property type="protein sequence ID" value="ROS02030.1"/>
    <property type="molecule type" value="Genomic_DNA"/>
</dbReference>
<keyword evidence="3" id="KW-1185">Reference proteome</keyword>
<dbReference type="Proteomes" id="UP000275394">
    <property type="component" value="Unassembled WGS sequence"/>
</dbReference>
<dbReference type="PANTHER" id="PTHR43792">
    <property type="entry name" value="GNAT FAMILY, PUTATIVE (AFU_ORTHOLOGUE AFUA_3G00765)-RELATED-RELATED"/>
    <property type="match status" value="1"/>
</dbReference>
<evidence type="ECO:0000313" key="2">
    <source>
        <dbReference type="EMBL" id="ROS02030.1"/>
    </source>
</evidence>
<evidence type="ECO:0000313" key="3">
    <source>
        <dbReference type="Proteomes" id="UP000275394"/>
    </source>
</evidence>
<dbReference type="PROSITE" id="PS51186">
    <property type="entry name" value="GNAT"/>
    <property type="match status" value="1"/>
</dbReference>
<dbReference type="RefSeq" id="WP_123712770.1">
    <property type="nucleotide sequence ID" value="NZ_RKHR01000004.1"/>
</dbReference>
<protein>
    <submittedName>
        <fullName evidence="2">RimJ/RimL family protein N-acetyltransferase</fullName>
    </submittedName>
</protein>
<dbReference type="AlphaFoldDB" id="A0A3N2DQF9"/>
<evidence type="ECO:0000259" key="1">
    <source>
        <dbReference type="PROSITE" id="PS51186"/>
    </source>
</evidence>
<accession>A0A3N2DQF9</accession>
<organism evidence="2 3">
    <name type="scientific">Sinobacterium caligoides</name>
    <dbReference type="NCBI Taxonomy" id="933926"/>
    <lineage>
        <taxon>Bacteria</taxon>
        <taxon>Pseudomonadati</taxon>
        <taxon>Pseudomonadota</taxon>
        <taxon>Gammaproteobacteria</taxon>
        <taxon>Cellvibrionales</taxon>
        <taxon>Spongiibacteraceae</taxon>
        <taxon>Sinobacterium</taxon>
    </lineage>
</organism>
<dbReference type="PANTHER" id="PTHR43792:SF1">
    <property type="entry name" value="N-ACETYLTRANSFERASE DOMAIN-CONTAINING PROTEIN"/>
    <property type="match status" value="1"/>
</dbReference>
<dbReference type="GO" id="GO:0016747">
    <property type="term" value="F:acyltransferase activity, transferring groups other than amino-acyl groups"/>
    <property type="evidence" value="ECO:0007669"/>
    <property type="project" value="InterPro"/>
</dbReference>
<reference evidence="2 3" key="1">
    <citation type="submission" date="2018-11" db="EMBL/GenBank/DDBJ databases">
        <title>Genomic Encyclopedia of Type Strains, Phase IV (KMG-IV): sequencing the most valuable type-strain genomes for metagenomic binning, comparative biology and taxonomic classification.</title>
        <authorList>
            <person name="Goeker M."/>
        </authorList>
    </citation>
    <scope>NUCLEOTIDE SEQUENCE [LARGE SCALE GENOMIC DNA]</scope>
    <source>
        <strain evidence="2 3">DSM 100316</strain>
    </source>
</reference>
<dbReference type="InterPro" id="IPR016181">
    <property type="entry name" value="Acyl_CoA_acyltransferase"/>
</dbReference>
<dbReference type="Pfam" id="PF13302">
    <property type="entry name" value="Acetyltransf_3"/>
    <property type="match status" value="1"/>
</dbReference>
<proteinExistence type="predicted"/>
<dbReference type="SUPFAM" id="SSF55729">
    <property type="entry name" value="Acyl-CoA N-acyltransferases (Nat)"/>
    <property type="match status" value="1"/>
</dbReference>
<name>A0A3N2DQF9_9GAMM</name>
<dbReference type="OrthoDB" id="9801656at2"/>
<keyword evidence="2" id="KW-0808">Transferase</keyword>